<dbReference type="EMBL" id="CP050692">
    <property type="protein sequence ID" value="QIT48155.1"/>
    <property type="molecule type" value="Genomic_DNA"/>
</dbReference>
<gene>
    <name evidence="1" type="ORF">AFM16_34720</name>
    <name evidence="2" type="ORF">HCX60_35315</name>
</gene>
<sequence>MATCSATVPDLNGSGDAFYGPLWNSSQPHVDYFWTTYGFAGNKAYWDDGFGWEDPGNISLPLGRTFNSLWLLTYSAEDWENDAYEATALNWGRRYVRENIRDLRARCGDGTAVAAATGTLVELYLDMWYGQAVPERASTFMHEARHIGGKDHNDKFPAGSVFSAGQPGADSDWNYEGAWMYETLYLWWYFAAGTPVTSAMRQRARQMGNLYLDNAFAARPPFRI</sequence>
<evidence type="ECO:0000313" key="4">
    <source>
        <dbReference type="Proteomes" id="UP000502504"/>
    </source>
</evidence>
<dbReference type="Proteomes" id="UP000502504">
    <property type="component" value="Chromosome"/>
</dbReference>
<accession>A0AAE7CNV2</accession>
<evidence type="ECO:0000313" key="1">
    <source>
        <dbReference type="EMBL" id="OOQ47825.1"/>
    </source>
</evidence>
<evidence type="ECO:0000313" key="2">
    <source>
        <dbReference type="EMBL" id="QIT48155.1"/>
    </source>
</evidence>
<organism evidence="2 4">
    <name type="scientific">Streptomyces antibioticus</name>
    <dbReference type="NCBI Taxonomy" id="1890"/>
    <lineage>
        <taxon>Bacteria</taxon>
        <taxon>Bacillati</taxon>
        <taxon>Actinomycetota</taxon>
        <taxon>Actinomycetes</taxon>
        <taxon>Kitasatosporales</taxon>
        <taxon>Streptomycetaceae</taxon>
        <taxon>Streptomyces</taxon>
    </lineage>
</organism>
<dbReference type="AlphaFoldDB" id="A0AAE7CNV2"/>
<reference evidence="1 3" key="1">
    <citation type="submission" date="2015-07" db="EMBL/GenBank/DDBJ databases">
        <title>Draft Genome Sequence of Streptomyces antibioticus, IMRU 3720 reveals insights in the evolution of actinomycin biosynthetic gene clusters in Streptomyces.</title>
        <authorList>
            <person name="Crnovcic I."/>
            <person name="Ruckert C."/>
            <person name="Kalinowksi J."/>
            <person name="Keller U."/>
        </authorList>
    </citation>
    <scope>NUCLEOTIDE SEQUENCE [LARGE SCALE GENOMIC DNA]</scope>
    <source>
        <strain evidence="1 3">DSM 41481</strain>
    </source>
</reference>
<proteinExistence type="predicted"/>
<dbReference type="RefSeq" id="WP_078636390.1">
    <property type="nucleotide sequence ID" value="NZ_CM007717.1"/>
</dbReference>
<dbReference type="EMBL" id="LHQL01000014">
    <property type="protein sequence ID" value="OOQ47825.1"/>
    <property type="molecule type" value="Genomic_DNA"/>
</dbReference>
<reference evidence="2 4" key="2">
    <citation type="submission" date="2020-03" db="EMBL/GenBank/DDBJ databases">
        <title>Is there a link between lipid content and antibiotic production in Streptomyces?</title>
        <authorList>
            <person name="David M."/>
            <person name="Lejeune C."/>
            <person name="Abreu S."/>
            <person name="Thibessard A."/>
            <person name="Leblond P."/>
            <person name="Chaminade P."/>
            <person name="Virolle M.-J."/>
        </authorList>
    </citation>
    <scope>NUCLEOTIDE SEQUENCE [LARGE SCALE GENOMIC DNA]</scope>
    <source>
        <strain evidence="2 4">DSM 41481</strain>
    </source>
</reference>
<evidence type="ECO:0000313" key="3">
    <source>
        <dbReference type="Proteomes" id="UP000190306"/>
    </source>
</evidence>
<protein>
    <submittedName>
        <fullName evidence="2">Uncharacterized protein</fullName>
    </submittedName>
</protein>
<name>A0AAE7CNV2_STRAT</name>
<keyword evidence="3" id="KW-1185">Reference proteome</keyword>
<dbReference type="Proteomes" id="UP000190306">
    <property type="component" value="Chromosome"/>
</dbReference>